<evidence type="ECO:0000256" key="3">
    <source>
        <dbReference type="ARBA" id="ARBA00022517"/>
    </source>
</evidence>
<evidence type="ECO:0000256" key="2">
    <source>
        <dbReference type="ARBA" id="ARBA00020484"/>
    </source>
</evidence>
<evidence type="ECO:0000313" key="11">
    <source>
        <dbReference type="Proteomes" id="UP000326914"/>
    </source>
</evidence>
<feature type="binding site" evidence="7">
    <location>
        <begin position="118"/>
        <end position="121"/>
    </location>
    <ligand>
        <name>GTP</name>
        <dbReference type="ChEBI" id="CHEBI:37565"/>
    </ligand>
</feature>
<comment type="similarity">
    <text evidence="1 7 8 9">Belongs to the TRAFAC class TrmE-Era-EngA-EngB-Septin-like GTPase superfamily. Era GTPase family.</text>
</comment>
<keyword evidence="4 7" id="KW-0547">Nucleotide-binding</keyword>
<feature type="region of interest" description="G1" evidence="8">
    <location>
        <begin position="18"/>
        <end position="25"/>
    </location>
</feature>
<dbReference type="InterPro" id="IPR009019">
    <property type="entry name" value="KH_sf_prok-type"/>
</dbReference>
<dbReference type="GO" id="GO:0005829">
    <property type="term" value="C:cytosol"/>
    <property type="evidence" value="ECO:0007669"/>
    <property type="project" value="TreeGrafter"/>
</dbReference>
<feature type="region of interest" description="G2" evidence="8">
    <location>
        <begin position="44"/>
        <end position="48"/>
    </location>
</feature>
<dbReference type="PROSITE" id="PS50823">
    <property type="entry name" value="KH_TYPE_2"/>
    <property type="match status" value="1"/>
</dbReference>
<dbReference type="OrthoDB" id="9805918at2"/>
<dbReference type="HAMAP" id="MF_00367">
    <property type="entry name" value="GTPase_Era"/>
    <property type="match status" value="1"/>
</dbReference>
<dbReference type="InterPro" id="IPR015946">
    <property type="entry name" value="KH_dom-like_a/b"/>
</dbReference>
<feature type="region of interest" description="G3" evidence="8">
    <location>
        <begin position="65"/>
        <end position="68"/>
    </location>
</feature>
<evidence type="ECO:0000256" key="7">
    <source>
        <dbReference type="HAMAP-Rule" id="MF_00367"/>
    </source>
</evidence>
<dbReference type="NCBIfam" id="NF000908">
    <property type="entry name" value="PRK00089.1"/>
    <property type="match status" value="1"/>
</dbReference>
<dbReference type="NCBIfam" id="TIGR00436">
    <property type="entry name" value="era"/>
    <property type="match status" value="1"/>
</dbReference>
<dbReference type="InterPro" id="IPR004044">
    <property type="entry name" value="KH_dom_type_2"/>
</dbReference>
<dbReference type="Proteomes" id="UP000326914">
    <property type="component" value="Chromosome"/>
</dbReference>
<dbReference type="CDD" id="cd22534">
    <property type="entry name" value="KH-II_Era"/>
    <property type="match status" value="1"/>
</dbReference>
<dbReference type="GO" id="GO:0005525">
    <property type="term" value="F:GTP binding"/>
    <property type="evidence" value="ECO:0007669"/>
    <property type="project" value="UniProtKB-UniRule"/>
</dbReference>
<proteinExistence type="inferred from homology"/>
<keyword evidence="6 7" id="KW-0342">GTP-binding</keyword>
<dbReference type="Gene3D" id="3.30.300.20">
    <property type="match status" value="1"/>
</dbReference>
<dbReference type="InterPro" id="IPR027417">
    <property type="entry name" value="P-loop_NTPase"/>
</dbReference>
<accession>A0A5J6Z9M5</accession>
<keyword evidence="7" id="KW-0472">Membrane</keyword>
<comment type="function">
    <text evidence="7">An essential GTPase that binds both GDP and GTP, with rapid nucleotide exchange. Plays a role in 16S rRNA processing and 30S ribosomal subunit biogenesis and possibly also in cell cycle regulation and energy metabolism.</text>
</comment>
<keyword evidence="3 7" id="KW-0690">Ribosome biogenesis</keyword>
<dbReference type="NCBIfam" id="TIGR00231">
    <property type="entry name" value="small_GTP"/>
    <property type="match status" value="1"/>
</dbReference>
<dbReference type="InterPro" id="IPR030388">
    <property type="entry name" value="G_ERA_dom"/>
</dbReference>
<sequence>MRCRVKKTEYCGYITIIGRPNVGKSTLINEIVGKHISITSKRKNTTQSNIVGIKNSENYQSIYIDTPGVYFHNIRNLKIMKNINLIIFIVDRNIWKKEDEIIYNKIKKINIPIIYVINKIDQLLNKNYVLSYIDILSKKTNSTEIIPISAKEKQNIIALEKVVKQYLPKNKHIFPKNCITMNSIEFSISEIIRKQLILFLRDELPSILKIKIESVKYNIEQMHINGIIYVENKRQKKIVIGTQGEMIKKISILSRYYLEKENNKKVYLRIWIREKIKKR</sequence>
<dbReference type="GO" id="GO:0070181">
    <property type="term" value="F:small ribosomal subunit rRNA binding"/>
    <property type="evidence" value="ECO:0007669"/>
    <property type="project" value="UniProtKB-UniRule"/>
</dbReference>
<evidence type="ECO:0000256" key="6">
    <source>
        <dbReference type="ARBA" id="ARBA00023134"/>
    </source>
</evidence>
<comment type="subcellular location">
    <subcellularLocation>
        <location evidence="7">Cytoplasm</location>
    </subcellularLocation>
    <subcellularLocation>
        <location evidence="7">Cell membrane</location>
        <topology evidence="7">Peripheral membrane protein</topology>
    </subcellularLocation>
</comment>
<feature type="region of interest" description="G4" evidence="8">
    <location>
        <begin position="118"/>
        <end position="121"/>
    </location>
</feature>
<comment type="subunit">
    <text evidence="7">Monomer.</text>
</comment>
<dbReference type="CDD" id="cd04163">
    <property type="entry name" value="Era"/>
    <property type="match status" value="1"/>
</dbReference>
<feature type="region of interest" description="G5" evidence="8">
    <location>
        <begin position="148"/>
        <end position="150"/>
    </location>
</feature>
<dbReference type="InterPro" id="IPR005225">
    <property type="entry name" value="Small_GTP-bd"/>
</dbReference>
<evidence type="ECO:0000256" key="1">
    <source>
        <dbReference type="ARBA" id="ARBA00007921"/>
    </source>
</evidence>
<dbReference type="PRINTS" id="PR00326">
    <property type="entry name" value="GTP1OBG"/>
</dbReference>
<dbReference type="Gene3D" id="3.40.50.300">
    <property type="entry name" value="P-loop containing nucleotide triphosphate hydrolases"/>
    <property type="match status" value="1"/>
</dbReference>
<dbReference type="PANTHER" id="PTHR42698">
    <property type="entry name" value="GTPASE ERA"/>
    <property type="match status" value="1"/>
</dbReference>
<evidence type="ECO:0000256" key="4">
    <source>
        <dbReference type="ARBA" id="ARBA00022741"/>
    </source>
</evidence>
<evidence type="ECO:0000256" key="8">
    <source>
        <dbReference type="PROSITE-ProRule" id="PRU01050"/>
    </source>
</evidence>
<dbReference type="AlphaFoldDB" id="A0A5J6Z9M5"/>
<name>A0A5J6Z9M5_9GAMM</name>
<keyword evidence="7" id="KW-0699">rRNA-binding</keyword>
<dbReference type="SUPFAM" id="SSF52540">
    <property type="entry name" value="P-loop containing nucleoside triphosphate hydrolases"/>
    <property type="match status" value="1"/>
</dbReference>
<evidence type="ECO:0000313" key="10">
    <source>
        <dbReference type="EMBL" id="QFQ32092.1"/>
    </source>
</evidence>
<dbReference type="GO" id="GO:0003924">
    <property type="term" value="F:GTPase activity"/>
    <property type="evidence" value="ECO:0007669"/>
    <property type="project" value="UniProtKB-UniRule"/>
</dbReference>
<dbReference type="GO" id="GO:0000028">
    <property type="term" value="P:ribosomal small subunit assembly"/>
    <property type="evidence" value="ECO:0007669"/>
    <property type="project" value="TreeGrafter"/>
</dbReference>
<dbReference type="InterPro" id="IPR006073">
    <property type="entry name" value="GTP-bd"/>
</dbReference>
<evidence type="ECO:0000256" key="5">
    <source>
        <dbReference type="ARBA" id="ARBA00022884"/>
    </source>
</evidence>
<feature type="binding site" evidence="7">
    <location>
        <begin position="65"/>
        <end position="69"/>
    </location>
    <ligand>
        <name>GTP</name>
        <dbReference type="ChEBI" id="CHEBI:37565"/>
    </ligand>
</feature>
<organism evidence="10 11">
    <name type="scientific">Buchnera aphidicola</name>
    <name type="common">Aphis gossypii</name>
    <dbReference type="NCBI Taxonomy" id="98785"/>
    <lineage>
        <taxon>Bacteria</taxon>
        <taxon>Pseudomonadati</taxon>
        <taxon>Pseudomonadota</taxon>
        <taxon>Gammaproteobacteria</taxon>
        <taxon>Enterobacterales</taxon>
        <taxon>Erwiniaceae</taxon>
        <taxon>Buchnera</taxon>
    </lineage>
</organism>
<dbReference type="SUPFAM" id="SSF54814">
    <property type="entry name" value="Prokaryotic type KH domain (KH-domain type II)"/>
    <property type="match status" value="1"/>
</dbReference>
<dbReference type="EMBL" id="CP042426">
    <property type="protein sequence ID" value="QFQ32092.1"/>
    <property type="molecule type" value="Genomic_DNA"/>
</dbReference>
<evidence type="ECO:0000256" key="9">
    <source>
        <dbReference type="RuleBase" id="RU003761"/>
    </source>
</evidence>
<dbReference type="GO" id="GO:0043024">
    <property type="term" value="F:ribosomal small subunit binding"/>
    <property type="evidence" value="ECO:0007669"/>
    <property type="project" value="TreeGrafter"/>
</dbReference>
<keyword evidence="5 7" id="KW-0694">RNA-binding</keyword>
<dbReference type="GO" id="GO:0005886">
    <property type="term" value="C:plasma membrane"/>
    <property type="evidence" value="ECO:0007669"/>
    <property type="project" value="UniProtKB-SubCell"/>
</dbReference>
<keyword evidence="7" id="KW-1003">Cell membrane</keyword>
<dbReference type="Pfam" id="PF01926">
    <property type="entry name" value="MMR_HSR1"/>
    <property type="match status" value="1"/>
</dbReference>
<gene>
    <name evidence="7" type="primary">era</name>
    <name evidence="10" type="ORF">FQV32_01530</name>
</gene>
<dbReference type="PROSITE" id="PS51713">
    <property type="entry name" value="G_ERA"/>
    <property type="match status" value="1"/>
</dbReference>
<dbReference type="PANTHER" id="PTHR42698:SF1">
    <property type="entry name" value="GTPASE ERA, MITOCHONDRIAL"/>
    <property type="match status" value="1"/>
</dbReference>
<reference evidence="10 11" key="1">
    <citation type="submission" date="2019-07" db="EMBL/GenBank/DDBJ databases">
        <title>Buchnera limit thermal tolerance of host aphids.</title>
        <authorList>
            <person name="Zhang B."/>
            <person name="Moran N."/>
        </authorList>
    </citation>
    <scope>NUCLEOTIDE SEQUENCE [LARGE SCALE GENOMIC DNA]</scope>
    <source>
        <strain evidence="10 11">Ago-UT1</strain>
    </source>
</reference>
<keyword evidence="7" id="KW-0963">Cytoplasm</keyword>
<dbReference type="Pfam" id="PF07650">
    <property type="entry name" value="KH_2"/>
    <property type="match status" value="1"/>
</dbReference>
<protein>
    <recommendedName>
        <fullName evidence="2 7">GTPase Era</fullName>
    </recommendedName>
</protein>
<dbReference type="InterPro" id="IPR005662">
    <property type="entry name" value="GTPase_Era-like"/>
</dbReference>
<feature type="binding site" evidence="7">
    <location>
        <begin position="18"/>
        <end position="25"/>
    </location>
    <ligand>
        <name>GTP</name>
        <dbReference type="ChEBI" id="CHEBI:37565"/>
    </ligand>
</feature>